<organism evidence="1">
    <name type="scientific">virus sp. ctPYc18</name>
    <dbReference type="NCBI Taxonomy" id="2828251"/>
    <lineage>
        <taxon>Viruses</taxon>
    </lineage>
</organism>
<sequence length="299" mass="33876">MKRTIVVVYTNDLLREDQYIGLKTYKFICEDDRVQLGDMIVSPMYNTPMQVVGMTSVTNQTQNGIQIKTIIIKEIIRNKQPLNSNKMEKKSVFNSFIDKYKSQFIPEKEESLKLSMDGSICAKVGDEWIGADKNNNLTAYPAEMCIDIPVYTINKPFNQVKVGDIIKVKSSFVKVMKRNTNGTLQCLSFAGYSSNKQEVKDFILGQGFVKVVINMFSEMTNNGLNPMMLMALNSEETDIKDLIAMQMMQGGNTQFNPMMLLLMDKGENSSMMETMFMMQMMGGQNPLSNLMSTTTESKK</sequence>
<reference evidence="1" key="1">
    <citation type="journal article" date="2021" name="Proc. Natl. Acad. Sci. U.S.A.">
        <title>A Catalog of Tens of Thousands of Viruses from Human Metagenomes Reveals Hidden Associations with Chronic Diseases.</title>
        <authorList>
            <person name="Tisza M.J."/>
            <person name="Buck C.B."/>
        </authorList>
    </citation>
    <scope>NUCLEOTIDE SEQUENCE</scope>
    <source>
        <strain evidence="1">CtPYc18</strain>
    </source>
</reference>
<protein>
    <submittedName>
        <fullName evidence="1">Uncharacterized protein</fullName>
    </submittedName>
</protein>
<name>A0A8S5RD64_9VIRU</name>
<proteinExistence type="predicted"/>
<accession>A0A8S5RD64</accession>
<evidence type="ECO:0000313" key="1">
    <source>
        <dbReference type="EMBL" id="DAE29005.1"/>
    </source>
</evidence>
<dbReference type="EMBL" id="BK059092">
    <property type="protein sequence ID" value="DAE29005.1"/>
    <property type="molecule type" value="Genomic_DNA"/>
</dbReference>